<dbReference type="Proteomes" id="UP000297225">
    <property type="component" value="Unassembled WGS sequence"/>
</dbReference>
<dbReference type="EMBL" id="SPNC01000300">
    <property type="protein sequence ID" value="TFH93835.1"/>
    <property type="molecule type" value="Genomic_DNA"/>
</dbReference>
<evidence type="ECO:0000313" key="2">
    <source>
        <dbReference type="Proteomes" id="UP000297225"/>
    </source>
</evidence>
<accession>A0A4Y8WNF4</accession>
<gene>
    <name evidence="1" type="ORF">E4P47_09965</name>
</gene>
<comment type="caution">
    <text evidence="1">The sequence shown here is derived from an EMBL/GenBank/DDBJ whole genome shotgun (WGS) entry which is preliminary data.</text>
</comment>
<sequence length="142" mass="16542">MLKLLEQCIKGFLNQFGTNSTTLLDRLSNTTKHYIQTILKVYEQQSGKLYRGTKIAHRIVNIHQPHIRPIVRGKVGNPTEFGPKVNVSIVRSYAFIDQISYEAFNEGQKLEEQIQLYRSRFGFLPHKVLADRIYLNKNNCQY</sequence>
<proteinExistence type="predicted"/>
<protein>
    <submittedName>
        <fullName evidence="1">DDE transposase</fullName>
    </submittedName>
</protein>
<keyword evidence="2" id="KW-1185">Reference proteome</keyword>
<organism evidence="1 2">
    <name type="scientific">Porphyromonas levii</name>
    <dbReference type="NCBI Taxonomy" id="28114"/>
    <lineage>
        <taxon>Bacteria</taxon>
        <taxon>Pseudomonadati</taxon>
        <taxon>Bacteroidota</taxon>
        <taxon>Bacteroidia</taxon>
        <taxon>Bacteroidales</taxon>
        <taxon>Porphyromonadaceae</taxon>
        <taxon>Porphyromonas</taxon>
    </lineage>
</organism>
<dbReference type="AlphaFoldDB" id="A0A4Y8WNF4"/>
<reference evidence="1 2" key="1">
    <citation type="submission" date="2019-03" db="EMBL/GenBank/DDBJ databases">
        <title>Porphyromonas levii Isolated from the Uterus of Dairy Cows.</title>
        <authorList>
            <person name="Francis A.M."/>
        </authorList>
    </citation>
    <scope>NUCLEOTIDE SEQUENCE [LARGE SCALE GENOMIC DNA]</scope>
    <source>
        <strain evidence="1 2">AF5678</strain>
    </source>
</reference>
<feature type="non-terminal residue" evidence="1">
    <location>
        <position position="142"/>
    </location>
</feature>
<name>A0A4Y8WNF4_9PORP</name>
<evidence type="ECO:0000313" key="1">
    <source>
        <dbReference type="EMBL" id="TFH93835.1"/>
    </source>
</evidence>